<comment type="caution">
    <text evidence="1">The sequence shown here is derived from an EMBL/GenBank/DDBJ whole genome shotgun (WGS) entry which is preliminary data.</text>
</comment>
<dbReference type="Proteomes" id="UP000691718">
    <property type="component" value="Unassembled WGS sequence"/>
</dbReference>
<gene>
    <name evidence="1" type="ORF">PAPOLLO_LOCUS12367</name>
</gene>
<dbReference type="EMBL" id="CAJQZP010000885">
    <property type="protein sequence ID" value="CAG4992735.1"/>
    <property type="molecule type" value="Genomic_DNA"/>
</dbReference>
<proteinExistence type="predicted"/>
<reference evidence="1" key="1">
    <citation type="submission" date="2021-04" db="EMBL/GenBank/DDBJ databases">
        <authorList>
            <person name="Tunstrom K."/>
        </authorList>
    </citation>
    <scope>NUCLEOTIDE SEQUENCE</scope>
</reference>
<accession>A0A8S3WZE7</accession>
<dbReference type="AlphaFoldDB" id="A0A8S3WZE7"/>
<evidence type="ECO:0000313" key="1">
    <source>
        <dbReference type="EMBL" id="CAG4992735.1"/>
    </source>
</evidence>
<sequence>MSETKRKGSGTEELPGGTLAIWSGVPESENACQGVGVLLSSRGADWNDITVITRFRGLFAGWRYRTAVTEPQSVCRIRSWKLQEADTRDKYHTRVAEKLDTIDGRKECVERTWQNLRDGMVSAAEEVCGTTKRGSSKRRDAWWNDEVREAVKKEERSMVRLLGL</sequence>
<name>A0A8S3WZE7_PARAO</name>
<keyword evidence="2" id="KW-1185">Reference proteome</keyword>
<organism evidence="1 2">
    <name type="scientific">Parnassius apollo</name>
    <name type="common">Apollo butterfly</name>
    <name type="synonym">Papilio apollo</name>
    <dbReference type="NCBI Taxonomy" id="110799"/>
    <lineage>
        <taxon>Eukaryota</taxon>
        <taxon>Metazoa</taxon>
        <taxon>Ecdysozoa</taxon>
        <taxon>Arthropoda</taxon>
        <taxon>Hexapoda</taxon>
        <taxon>Insecta</taxon>
        <taxon>Pterygota</taxon>
        <taxon>Neoptera</taxon>
        <taxon>Endopterygota</taxon>
        <taxon>Lepidoptera</taxon>
        <taxon>Glossata</taxon>
        <taxon>Ditrysia</taxon>
        <taxon>Papilionoidea</taxon>
        <taxon>Papilionidae</taxon>
        <taxon>Parnassiinae</taxon>
        <taxon>Parnassini</taxon>
        <taxon>Parnassius</taxon>
        <taxon>Parnassius</taxon>
    </lineage>
</organism>
<dbReference type="OrthoDB" id="412793at2759"/>
<protein>
    <submittedName>
        <fullName evidence="1">(apollo) hypothetical protein</fullName>
    </submittedName>
</protein>
<evidence type="ECO:0000313" key="2">
    <source>
        <dbReference type="Proteomes" id="UP000691718"/>
    </source>
</evidence>